<sequence>MVAYLGDVHVLSLEDGRALELGERTKGGTKNETRYGTIGTDPVVVKIQRAHGRLRDEEAALAFLTAAGVRVPRVVAAGTTPTGEPFLVITRESGTRTNTPEGWWRFGRDLACLLDVSTDTCPFPRITATEFTADHRERLDLVRPLLAPSLAAEIDEAIAVISGTDHLVVTHGDPGSGNYLDSGNDDEPGVLLDWETASVSPQGIDLGRAVFIGLMDLGRSGIPDQLTAALVRGYTARAAVAARLDSAHLRAWTTIAGLQFIHGRFTQPLVPERTPKVAARVLETYLANAR</sequence>
<comment type="caution">
    <text evidence="2">The sequence shown here is derived from an EMBL/GenBank/DDBJ whole genome shotgun (WGS) entry which is preliminary data.</text>
</comment>
<dbReference type="RefSeq" id="WP_344756496.1">
    <property type="nucleotide sequence ID" value="NZ_BAABBW010000005.1"/>
</dbReference>
<gene>
    <name evidence="2" type="ORF">GCM10022287_33230</name>
</gene>
<evidence type="ECO:0000259" key="1">
    <source>
        <dbReference type="Pfam" id="PF01636"/>
    </source>
</evidence>
<dbReference type="Gene3D" id="3.90.1200.10">
    <property type="match status" value="1"/>
</dbReference>
<reference evidence="3" key="1">
    <citation type="journal article" date="2019" name="Int. J. Syst. Evol. Microbiol.">
        <title>The Global Catalogue of Microorganisms (GCM) 10K type strain sequencing project: providing services to taxonomists for standard genome sequencing and annotation.</title>
        <authorList>
            <consortium name="The Broad Institute Genomics Platform"/>
            <consortium name="The Broad Institute Genome Sequencing Center for Infectious Disease"/>
            <person name="Wu L."/>
            <person name="Ma J."/>
        </authorList>
    </citation>
    <scope>NUCLEOTIDE SEQUENCE [LARGE SCALE GENOMIC DNA]</scope>
    <source>
        <strain evidence="3">JCM 17591</strain>
    </source>
</reference>
<dbReference type="Pfam" id="PF01636">
    <property type="entry name" value="APH"/>
    <property type="match status" value="1"/>
</dbReference>
<dbReference type="Proteomes" id="UP001501079">
    <property type="component" value="Unassembled WGS sequence"/>
</dbReference>
<feature type="domain" description="Aminoglycoside phosphotransferase" evidence="1">
    <location>
        <begin position="26"/>
        <end position="239"/>
    </location>
</feature>
<dbReference type="EMBL" id="BAABBW010000005">
    <property type="protein sequence ID" value="GAA4179994.1"/>
    <property type="molecule type" value="Genomic_DNA"/>
</dbReference>
<evidence type="ECO:0000313" key="3">
    <source>
        <dbReference type="Proteomes" id="UP001501079"/>
    </source>
</evidence>
<protein>
    <recommendedName>
        <fullName evidence="1">Aminoglycoside phosphotransferase domain-containing protein</fullName>
    </recommendedName>
</protein>
<dbReference type="SUPFAM" id="SSF56112">
    <property type="entry name" value="Protein kinase-like (PK-like)"/>
    <property type="match status" value="1"/>
</dbReference>
<dbReference type="InterPro" id="IPR002575">
    <property type="entry name" value="Aminoglycoside_PTrfase"/>
</dbReference>
<name>A0ABP8A8S1_9MICO</name>
<organism evidence="2 3">
    <name type="scientific">Gryllotalpicola koreensis</name>
    <dbReference type="NCBI Taxonomy" id="993086"/>
    <lineage>
        <taxon>Bacteria</taxon>
        <taxon>Bacillati</taxon>
        <taxon>Actinomycetota</taxon>
        <taxon>Actinomycetes</taxon>
        <taxon>Micrococcales</taxon>
        <taxon>Microbacteriaceae</taxon>
        <taxon>Gryllotalpicola</taxon>
    </lineage>
</organism>
<proteinExistence type="predicted"/>
<accession>A0ABP8A8S1</accession>
<keyword evidence="3" id="KW-1185">Reference proteome</keyword>
<dbReference type="InterPro" id="IPR011009">
    <property type="entry name" value="Kinase-like_dom_sf"/>
</dbReference>
<evidence type="ECO:0000313" key="2">
    <source>
        <dbReference type="EMBL" id="GAA4179994.1"/>
    </source>
</evidence>